<dbReference type="CDD" id="cd15802">
    <property type="entry name" value="RING_CBP-p300"/>
    <property type="match status" value="1"/>
</dbReference>
<keyword evidence="8" id="KW-0156">Chromatin regulator</keyword>
<dbReference type="PROSITE" id="PS01357">
    <property type="entry name" value="ZF_ZZ_1"/>
    <property type="match status" value="1"/>
</dbReference>
<evidence type="ECO:0000259" key="17">
    <source>
        <dbReference type="PROSITE" id="PS50134"/>
    </source>
</evidence>
<dbReference type="Gene3D" id="3.30.60.90">
    <property type="match status" value="2"/>
</dbReference>
<gene>
    <name evidence="20" type="ORF">ACH5RR_014153</name>
</gene>
<keyword evidence="7" id="KW-0862">Zinc</keyword>
<evidence type="ECO:0000256" key="14">
    <source>
        <dbReference type="ARBA" id="ARBA00048017"/>
    </source>
</evidence>
<keyword evidence="21" id="KW-1185">Reference proteome</keyword>
<dbReference type="InterPro" id="IPR013083">
    <property type="entry name" value="Znf_RING/FYVE/PHD"/>
</dbReference>
<evidence type="ECO:0000256" key="15">
    <source>
        <dbReference type="PROSITE-ProRule" id="PRU00228"/>
    </source>
</evidence>
<evidence type="ECO:0000256" key="6">
    <source>
        <dbReference type="ARBA" id="ARBA00022771"/>
    </source>
</evidence>
<dbReference type="InterPro" id="IPR001965">
    <property type="entry name" value="Znf_PHD"/>
</dbReference>
<protein>
    <recommendedName>
        <fullName evidence="3">histone acetyltransferase</fullName>
        <ecNumber evidence="3">2.3.1.48</ecNumber>
    </recommendedName>
</protein>
<dbReference type="InterPro" id="IPR010303">
    <property type="entry name" value="RING_CBP-p300"/>
</dbReference>
<evidence type="ECO:0000259" key="19">
    <source>
        <dbReference type="PROSITE" id="PS51727"/>
    </source>
</evidence>
<keyword evidence="13" id="KW-0012">Acyltransferase</keyword>
<dbReference type="InterPro" id="IPR013178">
    <property type="entry name" value="Histone_AcTrfase_Rtt109/CBP"/>
</dbReference>
<dbReference type="InterPro" id="IPR035898">
    <property type="entry name" value="TAZ_dom_sf"/>
</dbReference>
<comment type="caution">
    <text evidence="20">The sequence shown here is derived from an EMBL/GenBank/DDBJ whole genome shotgun (WGS) entry which is preliminary data.</text>
</comment>
<feature type="domain" description="TAZ-type" evidence="17">
    <location>
        <begin position="1251"/>
        <end position="1336"/>
    </location>
</feature>
<proteinExistence type="predicted"/>
<evidence type="ECO:0000256" key="4">
    <source>
        <dbReference type="ARBA" id="ARBA00022679"/>
    </source>
</evidence>
<evidence type="ECO:0000256" key="9">
    <source>
        <dbReference type="ARBA" id="ARBA00023015"/>
    </source>
</evidence>
<organism evidence="20 21">
    <name type="scientific">Cinchona calisaya</name>
    <dbReference type="NCBI Taxonomy" id="153742"/>
    <lineage>
        <taxon>Eukaryota</taxon>
        <taxon>Viridiplantae</taxon>
        <taxon>Streptophyta</taxon>
        <taxon>Embryophyta</taxon>
        <taxon>Tracheophyta</taxon>
        <taxon>Spermatophyta</taxon>
        <taxon>Magnoliopsida</taxon>
        <taxon>eudicotyledons</taxon>
        <taxon>Gunneridae</taxon>
        <taxon>Pentapetalae</taxon>
        <taxon>asterids</taxon>
        <taxon>lamiids</taxon>
        <taxon>Gentianales</taxon>
        <taxon>Rubiaceae</taxon>
        <taxon>Cinchonoideae</taxon>
        <taxon>Cinchoneae</taxon>
        <taxon>Cinchona</taxon>
    </lineage>
</organism>
<dbReference type="GO" id="GO:0008270">
    <property type="term" value="F:zinc ion binding"/>
    <property type="evidence" value="ECO:0007669"/>
    <property type="project" value="UniProtKB-KW"/>
</dbReference>
<dbReference type="Pfam" id="PF08214">
    <property type="entry name" value="HAT_KAT11"/>
    <property type="match status" value="1"/>
</dbReference>
<feature type="compositionally biased region" description="Basic and acidic residues" evidence="16">
    <location>
        <begin position="551"/>
        <end position="577"/>
    </location>
</feature>
<evidence type="ECO:0000256" key="5">
    <source>
        <dbReference type="ARBA" id="ARBA00022723"/>
    </source>
</evidence>
<feature type="compositionally biased region" description="Low complexity" evidence="16">
    <location>
        <begin position="430"/>
        <end position="439"/>
    </location>
</feature>
<dbReference type="InterPro" id="IPR000433">
    <property type="entry name" value="Znf_ZZ"/>
</dbReference>
<evidence type="ECO:0000313" key="20">
    <source>
        <dbReference type="EMBL" id="KAL3525781.1"/>
    </source>
</evidence>
<dbReference type="PANTHER" id="PTHR13808:SF53">
    <property type="entry name" value="HISTONE ACETYLTRANSFERASE HAC2"/>
    <property type="match status" value="1"/>
</dbReference>
<keyword evidence="5" id="KW-0479">Metal-binding</keyword>
<evidence type="ECO:0000256" key="11">
    <source>
        <dbReference type="ARBA" id="ARBA00023163"/>
    </source>
</evidence>
<dbReference type="Pfam" id="PF02135">
    <property type="entry name" value="zf-TAZ"/>
    <property type="match status" value="1"/>
</dbReference>
<dbReference type="SMART" id="SM01250">
    <property type="entry name" value="KAT11"/>
    <property type="match status" value="1"/>
</dbReference>
<evidence type="ECO:0000313" key="21">
    <source>
        <dbReference type="Proteomes" id="UP001630127"/>
    </source>
</evidence>
<dbReference type="InterPro" id="IPR011011">
    <property type="entry name" value="Znf_FYVE_PHD"/>
</dbReference>
<evidence type="ECO:0000256" key="12">
    <source>
        <dbReference type="ARBA" id="ARBA00023242"/>
    </source>
</evidence>
<dbReference type="PROSITE" id="PS51727">
    <property type="entry name" value="CBP_P300_HAT"/>
    <property type="match status" value="1"/>
</dbReference>
<dbReference type="PROSITE" id="PS50135">
    <property type="entry name" value="ZF_ZZ_2"/>
    <property type="match status" value="1"/>
</dbReference>
<evidence type="ECO:0000256" key="1">
    <source>
        <dbReference type="ARBA" id="ARBA00002581"/>
    </source>
</evidence>
<dbReference type="InterPro" id="IPR000197">
    <property type="entry name" value="Znf_TAZ"/>
</dbReference>
<evidence type="ECO:0000256" key="16">
    <source>
        <dbReference type="SAM" id="MobiDB-lite"/>
    </source>
</evidence>
<dbReference type="SMART" id="SM00551">
    <property type="entry name" value="ZnF_TAZ"/>
    <property type="match status" value="1"/>
</dbReference>
<keyword evidence="4" id="KW-0808">Transferase</keyword>
<keyword evidence="6 15" id="KW-0863">Zinc-finger</keyword>
<name>A0ABD3A236_9GENT</name>
<dbReference type="EC" id="2.3.1.48" evidence="3"/>
<evidence type="ECO:0000256" key="2">
    <source>
        <dbReference type="ARBA" id="ARBA00004123"/>
    </source>
</evidence>
<feature type="region of interest" description="Disordered" evidence="16">
    <location>
        <begin position="474"/>
        <end position="493"/>
    </location>
</feature>
<keyword evidence="11" id="KW-0804">Transcription</keyword>
<dbReference type="Gene3D" id="3.30.40.10">
    <property type="entry name" value="Zinc/RING finger domain, C3HC4 (zinc finger)"/>
    <property type="match status" value="1"/>
</dbReference>
<keyword evidence="10" id="KW-0010">Activator</keyword>
<comment type="subcellular location">
    <subcellularLocation>
        <location evidence="2">Nucleus</location>
    </subcellularLocation>
</comment>
<feature type="region of interest" description="Disordered" evidence="16">
    <location>
        <begin position="426"/>
        <end position="457"/>
    </location>
</feature>
<dbReference type="PROSITE" id="PS01359">
    <property type="entry name" value="ZF_PHD_1"/>
    <property type="match status" value="1"/>
</dbReference>
<reference evidence="20 21" key="1">
    <citation type="submission" date="2024-11" db="EMBL/GenBank/DDBJ databases">
        <title>A near-complete genome assembly of Cinchona calisaya.</title>
        <authorList>
            <person name="Lian D.C."/>
            <person name="Zhao X.W."/>
            <person name="Wei L."/>
        </authorList>
    </citation>
    <scope>NUCLEOTIDE SEQUENCE [LARGE SCALE GENOMIC DNA]</scope>
    <source>
        <tissue evidence="20">Nenye</tissue>
    </source>
</reference>
<dbReference type="InterPro" id="IPR043145">
    <property type="entry name" value="Znf_ZZ_sf"/>
</dbReference>
<evidence type="ECO:0000256" key="13">
    <source>
        <dbReference type="ARBA" id="ARBA00023315"/>
    </source>
</evidence>
<evidence type="ECO:0000256" key="7">
    <source>
        <dbReference type="ARBA" id="ARBA00022833"/>
    </source>
</evidence>
<dbReference type="SMART" id="SM00249">
    <property type="entry name" value="PHD"/>
    <property type="match status" value="1"/>
</dbReference>
<evidence type="ECO:0000256" key="3">
    <source>
        <dbReference type="ARBA" id="ARBA00013184"/>
    </source>
</evidence>
<keyword evidence="12" id="KW-0539">Nucleus</keyword>
<comment type="catalytic activity">
    <reaction evidence="14">
        <text>L-lysyl-[protein] + acetyl-CoA = N(6)-acetyl-L-lysyl-[protein] + CoA + H(+)</text>
        <dbReference type="Rhea" id="RHEA:45948"/>
        <dbReference type="Rhea" id="RHEA-COMP:9752"/>
        <dbReference type="Rhea" id="RHEA-COMP:10731"/>
        <dbReference type="ChEBI" id="CHEBI:15378"/>
        <dbReference type="ChEBI" id="CHEBI:29969"/>
        <dbReference type="ChEBI" id="CHEBI:57287"/>
        <dbReference type="ChEBI" id="CHEBI:57288"/>
        <dbReference type="ChEBI" id="CHEBI:61930"/>
        <dbReference type="EC" id="2.3.1.48"/>
    </reaction>
</comment>
<dbReference type="PROSITE" id="PS50134">
    <property type="entry name" value="ZF_TAZ"/>
    <property type="match status" value="1"/>
</dbReference>
<sequence>MGTRCQNLFTFKGCHSNPDMLSTQFQNLNPNQAFDAQPLDQASSFFQSSETAAPGLGWMPGFHDLCSQFGGLDDLVAAGMGHSMPGTGYVDHHYLPRVCSFSNPGVTSRFIASDGNNMISHVGKIPISPEVITSPEQISSITACSDVELYSDAEYCNGGATVPGISLSYLSQSSLENFIPVQQVNQGKLDSIDQRLLETSQNVDNEVLTMSAVENVELLGPVFERIPQGSNSLTSQIAGNVMSGHEDLLQYQLSKALLRKSQWDNYTPKERSMELNQFAVEQEHHIQQKQMHTLQQVGASNVADSKNSLIQDVLLRYILYINDLQNKGKTKDTFLKKLHDMQCQDKQCKCVRIRNLICHYENCSFHLCGICKPIRELCSADTFQSGLGNLRSDPLKAIHDRESSDSGASVNENATPPLKRMRMEDHHLSDNVSSAQAADSADESFRSEGTSQCKKWSEGPLCNKENEEVTKMEHLCTPEDSTQEPKRKKLYSPEDSYRALVTSNHTPENNHKVAHSYAPFLRGELICGTSNSDGLNSDTLPVIEQPNFVQEKGEIDSMSKPKQPESKAKADSREAATDHQAGTNLQDPKKLPVSLVDFLSSMQIKEHIYSLSQSTVEQAIATKSKENLGENTCQLCNMEKLVFSPTPLYCSSCNLRIKHNLIYYWALDEMGSRHCFCTKCFKVSRGGSISLQQGVSFSKALLQKERNNEENEESWVQCDKCGCWQHQICGLYNAERDKEGKAAYICPYCRLKEMEIGDHVPLPAPFGAKELPRTKLSDHIEQRLFRQLKREREERAKFLGKDFDEVPGAAELVVRVVLSVKKLLQVKQQFLDIFPEENYPEEFPYNSKVILLFQKIEGVDVCIFVMYVQEFGSECGYPNQRCIYISYLDSVKYFRPEIETVSGEALRTFVYQEILISYLDYCKKRGFATCYIWACPPIKGDDYILYCHPETQKTPKPEKLRQWYKSMLKKAVQEDIVADYTTLYDRFFIPNGECSTKITASRLPYFDGDYWSGAAEDMIRDMGNPKGKSQGKIKSLTKRTLKAMGLSNLTVDATKDILVMQKLGHAILPAKENFLVVYLLFTCKNCHNLILSGAHWFCNQCKKFYLCSRCVKMEQTLNETKTHTSSGGEKHLLSQVVVNDIPADTAESDVILDNDVFENRHSFLSFCRRNHYQFNTLRRAKHSSMMILCDLHKQMLVTMATTCSRCFKDIMGEAGWHCVSCPSFDICITCYNKSGEGCHNHKLVRHLNENQARQKKAFQVVVLNALYHASQCHATGSNPCSYPLCVKVKKLFHHSSQCKIQQAGGCQFCGKVWFMIHTHSRACQDSRCPVPRCMDIKEHAEMVRGSKISTEGPQSKV</sequence>
<dbReference type="SMART" id="SM00291">
    <property type="entry name" value="ZnF_ZZ"/>
    <property type="match status" value="2"/>
</dbReference>
<feature type="region of interest" description="Disordered" evidence="16">
    <location>
        <begin position="550"/>
        <end position="587"/>
    </location>
</feature>
<dbReference type="SUPFAM" id="SSF57903">
    <property type="entry name" value="FYVE/PHD zinc finger"/>
    <property type="match status" value="1"/>
</dbReference>
<keyword evidence="9" id="KW-0805">Transcription regulation</keyword>
<feature type="domain" description="CBP/p300-type HAT" evidence="19">
    <location>
        <begin position="765"/>
        <end position="1196"/>
    </location>
</feature>
<dbReference type="InterPro" id="IPR019786">
    <property type="entry name" value="Zinc_finger_PHD-type_CS"/>
</dbReference>
<dbReference type="Pfam" id="PF00569">
    <property type="entry name" value="ZZ"/>
    <property type="match status" value="1"/>
</dbReference>
<dbReference type="Proteomes" id="UP001630127">
    <property type="component" value="Unassembled WGS sequence"/>
</dbReference>
<dbReference type="Gene3D" id="1.20.1020.10">
    <property type="entry name" value="TAZ domain"/>
    <property type="match status" value="1"/>
</dbReference>
<evidence type="ECO:0000259" key="18">
    <source>
        <dbReference type="PROSITE" id="PS50135"/>
    </source>
</evidence>
<dbReference type="GO" id="GO:0005634">
    <property type="term" value="C:nucleus"/>
    <property type="evidence" value="ECO:0007669"/>
    <property type="project" value="UniProtKB-SubCell"/>
</dbReference>
<feature type="domain" description="ZZ-type" evidence="18">
    <location>
        <begin position="1198"/>
        <end position="1251"/>
    </location>
</feature>
<comment type="function">
    <text evidence="1">Acetyltransferase enzyme. Acetylates histones, giving a specific tag for transcriptional activation.</text>
</comment>
<dbReference type="SUPFAM" id="SSF57933">
    <property type="entry name" value="TAZ domain"/>
    <property type="match status" value="1"/>
</dbReference>
<dbReference type="GO" id="GO:0004402">
    <property type="term" value="F:histone acetyltransferase activity"/>
    <property type="evidence" value="ECO:0007669"/>
    <property type="project" value="UniProtKB-ARBA"/>
</dbReference>
<evidence type="ECO:0000256" key="10">
    <source>
        <dbReference type="ARBA" id="ARBA00023159"/>
    </source>
</evidence>
<accession>A0ABD3A236</accession>
<dbReference type="InterPro" id="IPR031162">
    <property type="entry name" value="CBP_P300_HAT"/>
</dbReference>
<evidence type="ECO:0000256" key="8">
    <source>
        <dbReference type="ARBA" id="ARBA00022853"/>
    </source>
</evidence>
<dbReference type="EMBL" id="JBJUIK010000006">
    <property type="protein sequence ID" value="KAL3525781.1"/>
    <property type="molecule type" value="Genomic_DNA"/>
</dbReference>
<dbReference type="SUPFAM" id="SSF57850">
    <property type="entry name" value="RING/U-box"/>
    <property type="match status" value="2"/>
</dbReference>
<dbReference type="PANTHER" id="PTHR13808">
    <property type="entry name" value="CBP/P300-RELATED"/>
    <property type="match status" value="1"/>
</dbReference>